<proteinExistence type="predicted"/>
<evidence type="ECO:0000313" key="1">
    <source>
        <dbReference type="Proteomes" id="UP001652660"/>
    </source>
</evidence>
<name>A0ABM4VH81_COFAR</name>
<evidence type="ECO:0000313" key="2">
    <source>
        <dbReference type="RefSeq" id="XP_071918889.1"/>
    </source>
</evidence>
<keyword evidence="1" id="KW-1185">Reference proteome</keyword>
<reference evidence="2" key="1">
    <citation type="submission" date="2025-08" db="UniProtKB">
        <authorList>
            <consortium name="RefSeq"/>
        </authorList>
    </citation>
    <scope>IDENTIFICATION</scope>
    <source>
        <tissue evidence="2">Leaves</tissue>
    </source>
</reference>
<dbReference type="RefSeq" id="XP_071918889.1">
    <property type="nucleotide sequence ID" value="XM_072062788.1"/>
</dbReference>
<sequence length="237" mass="28376">MGDFNDITSNRKKWGGNLRAEVRFQDFNSLINNNELVDISFEGVPWTWCNNWGNEGEVKERGKMWKKRFMFDRRWLLNKDIKEVVGKAWGEHQQECRLYRVQCKIKKVRIDLLSWSRRSFSNAKKLIEQVKKEIGEVKLNRPSGFRIKLLGLKRKLATAYKKEELFWSQKARLKWLKEGDKNTGYFHATMAGRRKANRIRVLRRRNGDWYGSEEEAREEILDYFEQIFTSVNPEEFA</sequence>
<protein>
    <submittedName>
        <fullName evidence="2">Uncharacterized protein</fullName>
    </submittedName>
</protein>
<dbReference type="GeneID" id="140013491"/>
<organism evidence="1 2">
    <name type="scientific">Coffea arabica</name>
    <name type="common">Arabian coffee</name>
    <dbReference type="NCBI Taxonomy" id="13443"/>
    <lineage>
        <taxon>Eukaryota</taxon>
        <taxon>Viridiplantae</taxon>
        <taxon>Streptophyta</taxon>
        <taxon>Embryophyta</taxon>
        <taxon>Tracheophyta</taxon>
        <taxon>Spermatophyta</taxon>
        <taxon>Magnoliopsida</taxon>
        <taxon>eudicotyledons</taxon>
        <taxon>Gunneridae</taxon>
        <taxon>Pentapetalae</taxon>
        <taxon>asterids</taxon>
        <taxon>lamiids</taxon>
        <taxon>Gentianales</taxon>
        <taxon>Rubiaceae</taxon>
        <taxon>Ixoroideae</taxon>
        <taxon>Gardenieae complex</taxon>
        <taxon>Bertiereae - Coffeeae clade</taxon>
        <taxon>Coffeeae</taxon>
        <taxon>Coffea</taxon>
    </lineage>
</organism>
<dbReference type="Proteomes" id="UP001652660">
    <property type="component" value="Chromosome 8c"/>
</dbReference>
<accession>A0ABM4VH81</accession>
<gene>
    <name evidence="2" type="primary">LOC140013491</name>
</gene>